<organism evidence="2 3">
    <name type="scientific">Klebsiella phage 066039</name>
    <dbReference type="NCBI Taxonomy" id="2777397"/>
    <lineage>
        <taxon>Viruses</taxon>
        <taxon>Duplodnaviria</taxon>
        <taxon>Heunggongvirae</taxon>
        <taxon>Uroviricota</taxon>
        <taxon>Caudoviricetes</taxon>
        <taxon>Drexlerviridae</taxon>
        <taxon>Webervirus</taxon>
        <taxon>Webervirus 066039</taxon>
    </lineage>
</organism>
<evidence type="ECO:0000313" key="2">
    <source>
        <dbReference type="EMBL" id="QOV07169.1"/>
    </source>
</evidence>
<name>A0A7S6R931_9CAUD</name>
<proteinExistence type="predicted"/>
<reference evidence="2 3" key="1">
    <citation type="submission" date="2020-09" db="EMBL/GenBank/DDBJ databases">
        <title>The genomes of Klebsiella penumoniae phages isolated from sewage.</title>
        <authorList>
            <person name="Fang Q."/>
            <person name="Feng Y."/>
            <person name="Zong Z."/>
        </authorList>
    </citation>
    <scope>NUCLEOTIDE SEQUENCE [LARGE SCALE GENOMIC DNA]</scope>
    <source>
        <strain evidence="2 3">066039</strain>
    </source>
</reference>
<feature type="domain" description="DUF7274" evidence="1">
    <location>
        <begin position="1"/>
        <end position="71"/>
    </location>
</feature>
<evidence type="ECO:0000313" key="3">
    <source>
        <dbReference type="Proteomes" id="UP000594167"/>
    </source>
</evidence>
<dbReference type="Proteomes" id="UP000594167">
    <property type="component" value="Segment"/>
</dbReference>
<dbReference type="Pfam" id="PF23939">
    <property type="entry name" value="DUF7274"/>
    <property type="match status" value="1"/>
</dbReference>
<dbReference type="EMBL" id="MW042802">
    <property type="protein sequence ID" value="QOV07169.1"/>
    <property type="molecule type" value="Genomic_DNA"/>
</dbReference>
<protein>
    <recommendedName>
        <fullName evidence="1">DUF7274 domain-containing protein</fullName>
    </recommendedName>
</protein>
<keyword evidence="3" id="KW-1185">Reference proteome</keyword>
<accession>A0A7S6R931</accession>
<gene>
    <name evidence="2" type="ORF">BLOHGJAL_00205</name>
</gene>
<sequence length="71" mass="8247">MPKFSPTIKMRKFAGIQIPHASTKAVRGSAHGVYFHWRGKWRFIVIRGFYVTCDGVDIDDHRGTNEIHEFK</sequence>
<dbReference type="InterPro" id="IPR055698">
    <property type="entry name" value="DUF7274"/>
</dbReference>
<evidence type="ECO:0000259" key="1">
    <source>
        <dbReference type="Pfam" id="PF23939"/>
    </source>
</evidence>